<evidence type="ECO:0000256" key="4">
    <source>
        <dbReference type="ARBA" id="ARBA00023014"/>
    </source>
</evidence>
<dbReference type="eggNOG" id="COG0641">
    <property type="taxonomic scope" value="Bacteria"/>
</dbReference>
<dbReference type="InterPro" id="IPR023867">
    <property type="entry name" value="Sulphatase_maturase_rSAM"/>
</dbReference>
<dbReference type="HOGENOM" id="CLU_009273_10_2_11"/>
<evidence type="ECO:0000313" key="7">
    <source>
        <dbReference type="EMBL" id="ADP84610.1"/>
    </source>
</evidence>
<protein>
    <submittedName>
        <fullName evidence="7">Radical SAM domain protein</fullName>
    </submittedName>
</protein>
<dbReference type="InParanoid" id="E3JAY9"/>
<dbReference type="CDD" id="cd01335">
    <property type="entry name" value="Radical_SAM"/>
    <property type="match status" value="1"/>
</dbReference>
<dbReference type="SFLD" id="SFLDG01072">
    <property type="entry name" value="dehydrogenase_like"/>
    <property type="match status" value="1"/>
</dbReference>
<evidence type="ECO:0000256" key="5">
    <source>
        <dbReference type="SAM" id="MobiDB-lite"/>
    </source>
</evidence>
<evidence type="ECO:0000256" key="3">
    <source>
        <dbReference type="ARBA" id="ARBA00023004"/>
    </source>
</evidence>
<dbReference type="SFLD" id="SFLDS00029">
    <property type="entry name" value="Radical_SAM"/>
    <property type="match status" value="1"/>
</dbReference>
<dbReference type="PROSITE" id="PS51918">
    <property type="entry name" value="RADICAL_SAM"/>
    <property type="match status" value="1"/>
</dbReference>
<dbReference type="NCBIfam" id="TIGR04269">
    <property type="entry name" value="SAM_SPASM_FxsB"/>
    <property type="match status" value="1"/>
</dbReference>
<dbReference type="RefSeq" id="WP_013427721.1">
    <property type="nucleotide sequence ID" value="NC_014666.1"/>
</dbReference>
<dbReference type="SFLD" id="SFLDG01386">
    <property type="entry name" value="main_SPASM_domain-containing"/>
    <property type="match status" value="1"/>
</dbReference>
<name>E3JAY9_PSEI1</name>
<dbReference type="Gene3D" id="3.20.20.70">
    <property type="entry name" value="Aldolase class I"/>
    <property type="match status" value="1"/>
</dbReference>
<dbReference type="SUPFAM" id="SSF102114">
    <property type="entry name" value="Radical SAM enzymes"/>
    <property type="match status" value="1"/>
</dbReference>
<dbReference type="Proteomes" id="UP000002484">
    <property type="component" value="Chromosome"/>
</dbReference>
<evidence type="ECO:0000256" key="1">
    <source>
        <dbReference type="ARBA" id="ARBA00022691"/>
    </source>
</evidence>
<evidence type="ECO:0000256" key="2">
    <source>
        <dbReference type="ARBA" id="ARBA00022723"/>
    </source>
</evidence>
<dbReference type="GO" id="GO:0051536">
    <property type="term" value="F:iron-sulfur cluster binding"/>
    <property type="evidence" value="ECO:0007669"/>
    <property type="project" value="UniProtKB-KW"/>
</dbReference>
<feature type="region of interest" description="Disordered" evidence="5">
    <location>
        <begin position="1"/>
        <end position="31"/>
    </location>
</feature>
<dbReference type="GO" id="GO:0016491">
    <property type="term" value="F:oxidoreductase activity"/>
    <property type="evidence" value="ECO:0007669"/>
    <property type="project" value="InterPro"/>
</dbReference>
<dbReference type="KEGG" id="fri:FraEuI1c_6640"/>
<dbReference type="InterPro" id="IPR013785">
    <property type="entry name" value="Aldolase_TIM"/>
</dbReference>
<proteinExistence type="predicted"/>
<accession>E3JAY9</accession>
<keyword evidence="2" id="KW-0479">Metal-binding</keyword>
<reference evidence="7 8" key="1">
    <citation type="submission" date="2010-10" db="EMBL/GenBank/DDBJ databases">
        <title>Complete sequence of Frankia sp. EuI1c.</title>
        <authorList>
            <consortium name="US DOE Joint Genome Institute"/>
            <person name="Lucas S."/>
            <person name="Copeland A."/>
            <person name="Lapidus A."/>
            <person name="Cheng J.-F."/>
            <person name="Bruce D."/>
            <person name="Goodwin L."/>
            <person name="Pitluck S."/>
            <person name="Chertkov O."/>
            <person name="Detter J.C."/>
            <person name="Han C."/>
            <person name="Tapia R."/>
            <person name="Land M."/>
            <person name="Hauser L."/>
            <person name="Jeffries C."/>
            <person name="Kyrpides N."/>
            <person name="Ivanova N."/>
            <person name="Mikhailova N."/>
            <person name="Beauchemin N."/>
            <person name="Sen A."/>
            <person name="Sur S.A."/>
            <person name="Gtari M."/>
            <person name="Wall L."/>
            <person name="Tisa L."/>
            <person name="Woyke T."/>
        </authorList>
    </citation>
    <scope>NUCLEOTIDE SEQUENCE [LARGE SCALE GENOMIC DNA]</scope>
    <source>
        <strain evidence="8">DSM 45817 / CECT 9037 / EuI1c</strain>
    </source>
</reference>
<gene>
    <name evidence="7" type="ordered locus">FraEuI1c_6640</name>
</gene>
<evidence type="ECO:0000259" key="6">
    <source>
        <dbReference type="PROSITE" id="PS51918"/>
    </source>
</evidence>
<dbReference type="EMBL" id="CP002299">
    <property type="protein sequence ID" value="ADP84610.1"/>
    <property type="molecule type" value="Genomic_DNA"/>
</dbReference>
<feature type="domain" description="Radical SAM core" evidence="6">
    <location>
        <begin position="48"/>
        <end position="287"/>
    </location>
</feature>
<evidence type="ECO:0000313" key="8">
    <source>
        <dbReference type="Proteomes" id="UP000002484"/>
    </source>
</evidence>
<keyword evidence="4" id="KW-0411">Iron-sulfur</keyword>
<dbReference type="InterPro" id="IPR058240">
    <property type="entry name" value="rSAM_sf"/>
</dbReference>
<keyword evidence="8" id="KW-1185">Reference proteome</keyword>
<organism evidence="7 8">
    <name type="scientific">Pseudofrankia inefficax (strain DSM 45817 / CECT 9037 / DDB 130130 / EuI1c)</name>
    <name type="common">Frankia inefficax</name>
    <dbReference type="NCBI Taxonomy" id="298654"/>
    <lineage>
        <taxon>Bacteria</taxon>
        <taxon>Bacillati</taxon>
        <taxon>Actinomycetota</taxon>
        <taxon>Actinomycetes</taxon>
        <taxon>Frankiales</taxon>
        <taxon>Frankiaceae</taxon>
        <taxon>Pseudofrankia</taxon>
    </lineage>
</organism>
<dbReference type="InterPro" id="IPR007197">
    <property type="entry name" value="rSAM"/>
</dbReference>
<dbReference type="GO" id="GO:0046872">
    <property type="term" value="F:metal ion binding"/>
    <property type="evidence" value="ECO:0007669"/>
    <property type="project" value="UniProtKB-KW"/>
</dbReference>
<dbReference type="AlphaFoldDB" id="E3JAY9"/>
<dbReference type="PANTHER" id="PTHR43273">
    <property type="entry name" value="ANAEROBIC SULFATASE-MATURATING ENZYME HOMOLOG ASLB-RELATED"/>
    <property type="match status" value="1"/>
</dbReference>
<keyword evidence="1" id="KW-0949">S-adenosyl-L-methionine</keyword>
<feature type="compositionally biased region" description="Polar residues" evidence="5">
    <location>
        <begin position="1"/>
        <end position="11"/>
    </location>
</feature>
<dbReference type="SFLD" id="SFLDG01067">
    <property type="entry name" value="SPASM/twitch_domain_containing"/>
    <property type="match status" value="1"/>
</dbReference>
<dbReference type="Pfam" id="PF04055">
    <property type="entry name" value="Radical_SAM"/>
    <property type="match status" value="1"/>
</dbReference>
<keyword evidence="3" id="KW-0408">Iron</keyword>
<dbReference type="PANTHER" id="PTHR43273:SF8">
    <property type="entry name" value="RADICAL SAM DOMAIN PROTEIN"/>
    <property type="match status" value="1"/>
</dbReference>
<dbReference type="InterPro" id="IPR026335">
    <property type="entry name" value="rSAM_SPASM_FxsB"/>
</dbReference>
<sequence length="428" mass="47395">MQIVPLTTSPPDHTDPAVAGPAQTPASPPEWPRDLLDVAALRERGWRARPFRQFILKIHSRCNLACDYCYVYSAADSGWRRQPPRMSRRTAEQAIRRIAEHTRTHGLSQVEIVLHGGEPLLAGADFVGWLADELRRQIPPPVRVRIVTQTNGVALRAGLLDLLVERDIAVCVSLDGPSGAHDRHRRFADGRRSYPRVREALELLTSAPYRRIFAGLLAVVDLDTDPLALYDEFLAWAPPAVDVLLPHGNWNTPPAGRTPNESTPYAEWLIPLFDRWYSAPRQETNIRLFAEIIQLVLGGASRLEAIGLSPVGLVVVETDGAVEQVDTLKSAYDRAAATGLDIFNHSFDDALGLTSIIARQIGAEALCESCQACSVGRICGGGYYPHRYRVGSGFRNPSVYCPDLFRLVRHIEARVRADLTGLRRAPQC</sequence>
<dbReference type="STRING" id="298654.FraEuI1c_6640"/>